<dbReference type="AlphaFoldDB" id="A0A1T4SFV6"/>
<evidence type="ECO:0000313" key="1">
    <source>
        <dbReference type="EMBL" id="SKA26691.1"/>
    </source>
</evidence>
<organism evidence="1 2">
    <name type="scientific">Vibrio cincinnatiensis DSM 19608</name>
    <dbReference type="NCBI Taxonomy" id="1123491"/>
    <lineage>
        <taxon>Bacteria</taxon>
        <taxon>Pseudomonadati</taxon>
        <taxon>Pseudomonadota</taxon>
        <taxon>Gammaproteobacteria</taxon>
        <taxon>Vibrionales</taxon>
        <taxon>Vibrionaceae</taxon>
        <taxon>Vibrio</taxon>
    </lineage>
</organism>
<reference evidence="2" key="1">
    <citation type="submission" date="2017-02" db="EMBL/GenBank/DDBJ databases">
        <authorList>
            <person name="Varghese N."/>
            <person name="Submissions S."/>
        </authorList>
    </citation>
    <scope>NUCLEOTIDE SEQUENCE [LARGE SCALE GENOMIC DNA]</scope>
    <source>
        <strain evidence="2">DSM 19608</strain>
    </source>
</reference>
<dbReference type="GeneID" id="70581964"/>
<evidence type="ECO:0000313" key="2">
    <source>
        <dbReference type="Proteomes" id="UP000190834"/>
    </source>
</evidence>
<evidence type="ECO:0008006" key="3">
    <source>
        <dbReference type="Google" id="ProtNLM"/>
    </source>
</evidence>
<dbReference type="Proteomes" id="UP000190834">
    <property type="component" value="Unassembled WGS sequence"/>
</dbReference>
<dbReference type="RefSeq" id="WP_078927560.1">
    <property type="nucleotide sequence ID" value="NZ_FUXB01000025.1"/>
</dbReference>
<name>A0A1T4SFV6_VIBCI</name>
<accession>A0A1T4SFV6</accession>
<sequence length="183" mass="21250">MQNTHQDTELKYQRFREDSRAIAEQTLPRQYADRVSLKGVDRLSLTHAKRWEESLERSDSASWSWSEGFKQYAYRHPKRFDLAIWYANAQLCGLSLGKPTYTGGRLRLDVIEGAPWDHPLKSKIVEITVSAAEAYADFIGADQIRIMRPVNARVTRYYEKFGFTLKQGKASNTPTYLWRNLRG</sequence>
<dbReference type="OrthoDB" id="5863405at2"/>
<protein>
    <recommendedName>
        <fullName evidence="3">N-acetyltransferase domain-containing protein</fullName>
    </recommendedName>
</protein>
<dbReference type="EMBL" id="FUXB01000025">
    <property type="protein sequence ID" value="SKA26691.1"/>
    <property type="molecule type" value="Genomic_DNA"/>
</dbReference>
<gene>
    <name evidence="1" type="ORF">SAMN02745782_03244</name>
</gene>
<proteinExistence type="predicted"/>
<keyword evidence="2" id="KW-1185">Reference proteome</keyword>